<dbReference type="GO" id="GO:0008270">
    <property type="term" value="F:zinc ion binding"/>
    <property type="evidence" value="ECO:0007669"/>
    <property type="project" value="InterPro"/>
</dbReference>
<evidence type="ECO:0000313" key="6">
    <source>
        <dbReference type="Proteomes" id="UP000076881"/>
    </source>
</evidence>
<feature type="region of interest" description="Disordered" evidence="3">
    <location>
        <begin position="81"/>
        <end position="130"/>
    </location>
</feature>
<dbReference type="PANTHER" id="PTHR37534:SF46">
    <property type="entry name" value="ZN(II)2CYS6 TRANSCRIPTION FACTOR (EUROFUNG)"/>
    <property type="match status" value="1"/>
</dbReference>
<dbReference type="Pfam" id="PF11951">
    <property type="entry name" value="Fungal_trans_2"/>
    <property type="match status" value="1"/>
</dbReference>
<evidence type="ECO:0000256" key="3">
    <source>
        <dbReference type="SAM" id="MobiDB-lite"/>
    </source>
</evidence>
<dbReference type="AlphaFoldDB" id="A0A162KVN1"/>
<dbReference type="SUPFAM" id="SSF57701">
    <property type="entry name" value="Zn2/Cys6 DNA-binding domain"/>
    <property type="match status" value="2"/>
</dbReference>
<feature type="compositionally biased region" description="Polar residues" evidence="3">
    <location>
        <begin position="100"/>
        <end position="130"/>
    </location>
</feature>
<evidence type="ECO:0000313" key="5">
    <source>
        <dbReference type="EMBL" id="OAA80468.1"/>
    </source>
</evidence>
<accession>A0A162KVN1</accession>
<dbReference type="InterPro" id="IPR036864">
    <property type="entry name" value="Zn2-C6_fun-type_DNA-bd_sf"/>
</dbReference>
<dbReference type="Gene3D" id="4.10.240.10">
    <property type="entry name" value="Zn(2)-C6 fungal-type DNA-binding domain"/>
    <property type="match status" value="1"/>
</dbReference>
<feature type="domain" description="Zn(2)-C6 fungal-type" evidence="4">
    <location>
        <begin position="47"/>
        <end position="75"/>
    </location>
</feature>
<dbReference type="InterPro" id="IPR021858">
    <property type="entry name" value="Fun_TF"/>
</dbReference>
<evidence type="ECO:0000256" key="2">
    <source>
        <dbReference type="ARBA" id="ARBA00023242"/>
    </source>
</evidence>
<keyword evidence="2" id="KW-0539">Nucleus</keyword>
<evidence type="ECO:0000259" key="4">
    <source>
        <dbReference type="PROSITE" id="PS50048"/>
    </source>
</evidence>
<dbReference type="InterPro" id="IPR001138">
    <property type="entry name" value="Zn2Cys6_DnaBD"/>
</dbReference>
<dbReference type="PROSITE" id="PS50048">
    <property type="entry name" value="ZN2_CY6_FUNGAL_2"/>
    <property type="match status" value="1"/>
</dbReference>
<name>A0A162KVN1_CORDF</name>
<dbReference type="PROSITE" id="PS00463">
    <property type="entry name" value="ZN2_CY6_FUNGAL_1"/>
    <property type="match status" value="1"/>
</dbReference>
<dbReference type="STRING" id="1081108.A0A162KVN1"/>
<dbReference type="OrthoDB" id="5386330at2759"/>
<dbReference type="EMBL" id="AZHF01000001">
    <property type="protein sequence ID" value="OAA80468.1"/>
    <property type="molecule type" value="Genomic_DNA"/>
</dbReference>
<sequence length="1009" mass="113606">MACQILLDFSPRSTLTLGDSCGPEAPMGRTQTGAVRRRRWTPRARTGCLTCRNRRVKCDEDRPVCRRCISSRLMCRGYQVPSLSSSQSKPWRGAADTTGRRTLQTPPETPPNRSESTTSLQQPAGSVQRHNVNIETEPPDWDFQQGIRYYFEIVVPGRSAEVRKSEHPNFHSNLFHHSRFVSQVIGDRISRASKARGALIQPGEQPAFEGLWSSYYRYLASSLADVNQYLQDTRGDNSRCVFYGIDQLLVLDLYIERSRWQAHLKGLFAYIQHQGGITAVLQQPEPPSYCLNHVVAIAINVNTTSPARQQIDGFDDFTDAQLVSILDSAYSTSMQCPTELYINMVHISRLRAALASKDSRPDKTAVHQQVRRIFDSISHVDADEWATKPMFKDKVDAVAAVGRIFAVAVRLYGILTLPRSATVSWIQSSELAPPAPVPVMSDQELYDTVRVWQREELLALVRQSRHMLMHTTSLCWPLIVAGVAVADGAAEDQDFIEKSLLSIWALPNTSACLIIAIRKLRPFWASGRTEWEDCFDRPLAARRIKCDETRPVCRRCTTSRLVCRGYTQPDSSASGWASVRRDASAQKRWLLPRSASPEIEPFDWEFQETLRYFFEVVEPDLSPEARRLRPSDVKDPNFPRQIFYANVVSDQLERASKARGTVLRPGEDPTFEASWAGYHRSVLTNINSVNQLLRDDAKYTEEAPATLAILQLLISDLKVALFLWKAHLRGFLAYVEHRGGASEIMKLPKPEKSRLSPILAFTMQINTTCPAGLQIKGSDDFTDEEIRTLIAFDPNKVEPCPVEFHLARVRITRLRVALSCTKLSPEHASVAALVQETFDTLLLFDLGEWVEERYGDKGDEVRRQARIMGRIYAIAIRLYGILTLPPSATAAWAASSSLIESSYPASPGCSVYENLRRQHRDELLGLLRKWSGKGRLKVWLAWPLIVAGVAVADDAVENQLYIDASLLAIWRVPDVSNSSITALEKLRVFWLSGKTGWEDCFDEPIPSAV</sequence>
<comment type="caution">
    <text evidence="5">The sequence shown here is derived from an EMBL/GenBank/DDBJ whole genome shotgun (WGS) entry which is preliminary data.</text>
</comment>
<keyword evidence="6" id="KW-1185">Reference proteome</keyword>
<gene>
    <name evidence="5" type="ORF">LEL_00013</name>
</gene>
<comment type="subcellular location">
    <subcellularLocation>
        <location evidence="1">Nucleus</location>
    </subcellularLocation>
</comment>
<dbReference type="Proteomes" id="UP000076881">
    <property type="component" value="Unassembled WGS sequence"/>
</dbReference>
<organism evidence="5 6">
    <name type="scientific">Akanthomyces lecanii RCEF 1005</name>
    <dbReference type="NCBI Taxonomy" id="1081108"/>
    <lineage>
        <taxon>Eukaryota</taxon>
        <taxon>Fungi</taxon>
        <taxon>Dikarya</taxon>
        <taxon>Ascomycota</taxon>
        <taxon>Pezizomycotina</taxon>
        <taxon>Sordariomycetes</taxon>
        <taxon>Hypocreomycetidae</taxon>
        <taxon>Hypocreales</taxon>
        <taxon>Cordycipitaceae</taxon>
        <taxon>Akanthomyces</taxon>
        <taxon>Cordyceps confragosa</taxon>
    </lineage>
</organism>
<reference evidence="5 6" key="1">
    <citation type="journal article" date="2016" name="Genome Biol. Evol.">
        <title>Divergent and convergent evolution of fungal pathogenicity.</title>
        <authorList>
            <person name="Shang Y."/>
            <person name="Xiao G."/>
            <person name="Zheng P."/>
            <person name="Cen K."/>
            <person name="Zhan S."/>
            <person name="Wang C."/>
        </authorList>
    </citation>
    <scope>NUCLEOTIDE SEQUENCE [LARGE SCALE GENOMIC DNA]</scope>
    <source>
        <strain evidence="5 6">RCEF 1005</strain>
    </source>
</reference>
<dbReference type="GO" id="GO:0000981">
    <property type="term" value="F:DNA-binding transcription factor activity, RNA polymerase II-specific"/>
    <property type="evidence" value="ECO:0007669"/>
    <property type="project" value="InterPro"/>
</dbReference>
<dbReference type="Pfam" id="PF00172">
    <property type="entry name" value="Zn_clus"/>
    <property type="match status" value="2"/>
</dbReference>
<dbReference type="SMART" id="SM00066">
    <property type="entry name" value="GAL4"/>
    <property type="match status" value="2"/>
</dbReference>
<dbReference type="PANTHER" id="PTHR37534">
    <property type="entry name" value="TRANSCRIPTIONAL ACTIVATOR PROTEIN UGA3"/>
    <property type="match status" value="1"/>
</dbReference>
<protein>
    <submittedName>
        <fullName evidence="5">C6 zinc finger domain protein</fullName>
    </submittedName>
</protein>
<dbReference type="GO" id="GO:0005634">
    <property type="term" value="C:nucleus"/>
    <property type="evidence" value="ECO:0007669"/>
    <property type="project" value="UniProtKB-SubCell"/>
</dbReference>
<evidence type="ECO:0000256" key="1">
    <source>
        <dbReference type="ARBA" id="ARBA00004123"/>
    </source>
</evidence>
<proteinExistence type="predicted"/>
<dbReference type="CDD" id="cd00067">
    <property type="entry name" value="GAL4"/>
    <property type="match status" value="2"/>
</dbReference>